<dbReference type="KEGG" id="merd:EB233_24970"/>
<evidence type="ECO:0000313" key="4">
    <source>
        <dbReference type="Proteomes" id="UP000503339"/>
    </source>
</evidence>
<protein>
    <recommendedName>
        <fullName evidence="5">Lipoprotein</fullName>
    </recommendedName>
</protein>
<feature type="compositionally biased region" description="Basic residues" evidence="1">
    <location>
        <begin position="86"/>
        <end position="97"/>
    </location>
</feature>
<keyword evidence="2" id="KW-0732">Signal</keyword>
<feature type="region of interest" description="Disordered" evidence="1">
    <location>
        <begin position="84"/>
        <end position="125"/>
    </location>
</feature>
<keyword evidence="4" id="KW-1185">Reference proteome</keyword>
<name>A0A6M7UQT5_9HYPH</name>
<evidence type="ECO:0000256" key="1">
    <source>
        <dbReference type="SAM" id="MobiDB-lite"/>
    </source>
</evidence>
<dbReference type="Proteomes" id="UP000503339">
    <property type="component" value="Chromosome"/>
</dbReference>
<evidence type="ECO:0000313" key="3">
    <source>
        <dbReference type="EMBL" id="QKC78347.1"/>
    </source>
</evidence>
<accession>A0A6M7UQT5</accession>
<feature type="signal peptide" evidence="2">
    <location>
        <begin position="1"/>
        <end position="22"/>
    </location>
</feature>
<feature type="chain" id="PRO_5026800933" description="Lipoprotein" evidence="2">
    <location>
        <begin position="23"/>
        <end position="252"/>
    </location>
</feature>
<feature type="compositionally biased region" description="Low complexity" evidence="1">
    <location>
        <begin position="99"/>
        <end position="120"/>
    </location>
</feature>
<proteinExistence type="predicted"/>
<dbReference type="RefSeq" id="WP_064989957.1">
    <property type="nucleotide sequence ID" value="NZ_CP033361.1"/>
</dbReference>
<gene>
    <name evidence="3" type="ORF">EB233_24970</name>
</gene>
<feature type="compositionally biased region" description="Basic residues" evidence="1">
    <location>
        <begin position="241"/>
        <end position="252"/>
    </location>
</feature>
<dbReference type="EMBL" id="CP033361">
    <property type="protein sequence ID" value="QKC78347.1"/>
    <property type="molecule type" value="Genomic_DNA"/>
</dbReference>
<feature type="region of interest" description="Disordered" evidence="1">
    <location>
        <begin position="229"/>
        <end position="252"/>
    </location>
</feature>
<dbReference type="AlphaFoldDB" id="A0A6M7UQT5"/>
<sequence>MAFRTSSGRFLAGLALTGFMLAAAGCQSGDNGVLGLGFGKKTDPTAPPPPQDPKVLASQLNAYCPRVTVRDGTAFFNTYVNEVKKPKPKSKPMRKPRNQAEAEQQAQEAQAAAAAEAAAATPPDDSQRIIYQASISDVTRDCSRTDGQLTMKIAVAGKIVPGPKFTPGTITMPIRTAVMHGTDVLYSQIHQYQVQVTDPSVATQFVFTDTNVVVPAPTAQDYQAYAGYDENAPKATTDKPKKTHRKKAAATN</sequence>
<evidence type="ECO:0008006" key="5">
    <source>
        <dbReference type="Google" id="ProtNLM"/>
    </source>
</evidence>
<dbReference type="PROSITE" id="PS51257">
    <property type="entry name" value="PROKAR_LIPOPROTEIN"/>
    <property type="match status" value="1"/>
</dbReference>
<evidence type="ECO:0000256" key="2">
    <source>
        <dbReference type="SAM" id="SignalP"/>
    </source>
</evidence>
<organism evidence="3 4">
    <name type="scientific">Mesorhizobium erdmanii</name>
    <dbReference type="NCBI Taxonomy" id="1777866"/>
    <lineage>
        <taxon>Bacteria</taxon>
        <taxon>Pseudomonadati</taxon>
        <taxon>Pseudomonadota</taxon>
        <taxon>Alphaproteobacteria</taxon>
        <taxon>Hyphomicrobiales</taxon>
        <taxon>Phyllobacteriaceae</taxon>
        <taxon>Mesorhizobium</taxon>
    </lineage>
</organism>
<reference evidence="3 4" key="1">
    <citation type="submission" date="2018-10" db="EMBL/GenBank/DDBJ databases">
        <authorList>
            <person name="Perry B.J."/>
            <person name="Sullivan J.T."/>
            <person name="Murphy R.J.T."/>
            <person name="Ramsay J.P."/>
            <person name="Ronson C.W."/>
        </authorList>
    </citation>
    <scope>NUCLEOTIDE SEQUENCE [LARGE SCALE GENOMIC DNA]</scope>
    <source>
        <strain evidence="3 4">NZP2014</strain>
    </source>
</reference>